<dbReference type="GO" id="GO:0003677">
    <property type="term" value="F:DNA binding"/>
    <property type="evidence" value="ECO:0007669"/>
    <property type="project" value="UniProtKB-KW"/>
</dbReference>
<dbReference type="EMBL" id="JACHGW010000012">
    <property type="protein sequence ID" value="MBB6054028.1"/>
    <property type="molecule type" value="Genomic_DNA"/>
</dbReference>
<dbReference type="Pfam" id="PF04542">
    <property type="entry name" value="Sigma70_r2"/>
    <property type="match status" value="1"/>
</dbReference>
<dbReference type="PANTHER" id="PTHR43133">
    <property type="entry name" value="RNA POLYMERASE ECF-TYPE SIGMA FACTO"/>
    <property type="match status" value="1"/>
</dbReference>
<feature type="domain" description="RNA polymerase sigma-70 region 2" evidence="6">
    <location>
        <begin position="6"/>
        <end position="71"/>
    </location>
</feature>
<proteinExistence type="inferred from homology"/>
<dbReference type="SUPFAM" id="SSF88659">
    <property type="entry name" value="Sigma3 and sigma4 domains of RNA polymerase sigma factors"/>
    <property type="match status" value="1"/>
</dbReference>
<dbReference type="Gene3D" id="1.10.1740.10">
    <property type="match status" value="1"/>
</dbReference>
<dbReference type="InterPro" id="IPR014284">
    <property type="entry name" value="RNA_pol_sigma-70_dom"/>
</dbReference>
<dbReference type="InterPro" id="IPR036388">
    <property type="entry name" value="WH-like_DNA-bd_sf"/>
</dbReference>
<name>A0A7W9SY28_ARMRO</name>
<keyword evidence="3" id="KW-0731">Sigma factor</keyword>
<dbReference type="InterPro" id="IPR039425">
    <property type="entry name" value="RNA_pol_sigma-70-like"/>
</dbReference>
<feature type="domain" description="RNA polymerase sigma factor 70 region 4 type 2" evidence="7">
    <location>
        <begin position="107"/>
        <end position="157"/>
    </location>
</feature>
<dbReference type="PANTHER" id="PTHR43133:SF8">
    <property type="entry name" value="RNA POLYMERASE SIGMA FACTOR HI_1459-RELATED"/>
    <property type="match status" value="1"/>
</dbReference>
<keyword evidence="9" id="KW-1185">Reference proteome</keyword>
<comment type="caution">
    <text evidence="8">The sequence shown here is derived from an EMBL/GenBank/DDBJ whole genome shotgun (WGS) entry which is preliminary data.</text>
</comment>
<dbReference type="RefSeq" id="WP_184204111.1">
    <property type="nucleotide sequence ID" value="NZ_JACHGW010000012.1"/>
</dbReference>
<dbReference type="SUPFAM" id="SSF88946">
    <property type="entry name" value="Sigma2 domain of RNA polymerase sigma factors"/>
    <property type="match status" value="1"/>
</dbReference>
<dbReference type="InterPro" id="IPR013325">
    <property type="entry name" value="RNA_pol_sigma_r2"/>
</dbReference>
<evidence type="ECO:0000256" key="5">
    <source>
        <dbReference type="ARBA" id="ARBA00023163"/>
    </source>
</evidence>
<evidence type="ECO:0000256" key="1">
    <source>
        <dbReference type="ARBA" id="ARBA00010641"/>
    </source>
</evidence>
<accession>A0A7W9SY28</accession>
<dbReference type="InterPro" id="IPR013324">
    <property type="entry name" value="RNA_pol_sigma_r3/r4-like"/>
</dbReference>
<dbReference type="GO" id="GO:0016987">
    <property type="term" value="F:sigma factor activity"/>
    <property type="evidence" value="ECO:0007669"/>
    <property type="project" value="UniProtKB-KW"/>
</dbReference>
<sequence>MNFDQLMARHKDAVYRQMVRMCGNADDADDVLSESLLNAYRAMHQLSDETAFQSWLAIIARRTCGRLKRREALAPVLRLAELSEHGIEPASNAPSIDSQLIEEETKACLLQVMAELPPLYRKVYELRDVQDLPANEVAERLGISVAAVKSRLHRARSLVRAGIDTGLGT</sequence>
<evidence type="ECO:0000256" key="4">
    <source>
        <dbReference type="ARBA" id="ARBA00023125"/>
    </source>
</evidence>
<dbReference type="Pfam" id="PF08281">
    <property type="entry name" value="Sigma70_r4_2"/>
    <property type="match status" value="1"/>
</dbReference>
<evidence type="ECO:0000313" key="8">
    <source>
        <dbReference type="EMBL" id="MBB6054028.1"/>
    </source>
</evidence>
<dbReference type="InterPro" id="IPR013249">
    <property type="entry name" value="RNA_pol_sigma70_r4_t2"/>
</dbReference>
<evidence type="ECO:0000256" key="2">
    <source>
        <dbReference type="ARBA" id="ARBA00023015"/>
    </source>
</evidence>
<dbReference type="NCBIfam" id="TIGR02937">
    <property type="entry name" value="sigma70-ECF"/>
    <property type="match status" value="1"/>
</dbReference>
<evidence type="ECO:0000259" key="7">
    <source>
        <dbReference type="Pfam" id="PF08281"/>
    </source>
</evidence>
<protein>
    <submittedName>
        <fullName evidence="8">RNA polymerase sigma-70 factor (ECF subfamily)</fullName>
    </submittedName>
</protein>
<evidence type="ECO:0000313" key="9">
    <source>
        <dbReference type="Proteomes" id="UP000520814"/>
    </source>
</evidence>
<keyword evidence="5" id="KW-0804">Transcription</keyword>
<keyword evidence="4" id="KW-0238">DNA-binding</keyword>
<evidence type="ECO:0000256" key="3">
    <source>
        <dbReference type="ARBA" id="ARBA00023082"/>
    </source>
</evidence>
<dbReference type="GO" id="GO:0006352">
    <property type="term" value="P:DNA-templated transcription initiation"/>
    <property type="evidence" value="ECO:0007669"/>
    <property type="project" value="InterPro"/>
</dbReference>
<dbReference type="Gene3D" id="1.10.10.10">
    <property type="entry name" value="Winged helix-like DNA-binding domain superfamily/Winged helix DNA-binding domain"/>
    <property type="match status" value="1"/>
</dbReference>
<dbReference type="Proteomes" id="UP000520814">
    <property type="component" value="Unassembled WGS sequence"/>
</dbReference>
<evidence type="ECO:0000259" key="6">
    <source>
        <dbReference type="Pfam" id="PF04542"/>
    </source>
</evidence>
<dbReference type="InterPro" id="IPR007627">
    <property type="entry name" value="RNA_pol_sigma70_r2"/>
</dbReference>
<comment type="similarity">
    <text evidence="1">Belongs to the sigma-70 factor family. ECF subfamily.</text>
</comment>
<gene>
    <name evidence="8" type="ORF">HNQ39_005875</name>
</gene>
<dbReference type="CDD" id="cd06171">
    <property type="entry name" value="Sigma70_r4"/>
    <property type="match status" value="1"/>
</dbReference>
<dbReference type="AlphaFoldDB" id="A0A7W9SY28"/>
<keyword evidence="2" id="KW-0805">Transcription regulation</keyword>
<organism evidence="8 9">
    <name type="scientific">Armatimonas rosea</name>
    <dbReference type="NCBI Taxonomy" id="685828"/>
    <lineage>
        <taxon>Bacteria</taxon>
        <taxon>Bacillati</taxon>
        <taxon>Armatimonadota</taxon>
        <taxon>Armatimonadia</taxon>
        <taxon>Armatimonadales</taxon>
        <taxon>Armatimonadaceae</taxon>
        <taxon>Armatimonas</taxon>
    </lineage>
</organism>
<reference evidence="8 9" key="1">
    <citation type="submission" date="2020-08" db="EMBL/GenBank/DDBJ databases">
        <title>Genomic Encyclopedia of Type Strains, Phase IV (KMG-IV): sequencing the most valuable type-strain genomes for metagenomic binning, comparative biology and taxonomic classification.</title>
        <authorList>
            <person name="Goeker M."/>
        </authorList>
    </citation>
    <scope>NUCLEOTIDE SEQUENCE [LARGE SCALE GENOMIC DNA]</scope>
    <source>
        <strain evidence="8 9">DSM 23562</strain>
    </source>
</reference>